<dbReference type="InterPro" id="IPR050469">
    <property type="entry name" value="Diguanylate_Cyclase"/>
</dbReference>
<keyword evidence="5 6" id="KW-0472">Membrane</keyword>
<dbReference type="FunFam" id="3.30.70.270:FF:000001">
    <property type="entry name" value="Diguanylate cyclase domain protein"/>
    <property type="match status" value="1"/>
</dbReference>
<dbReference type="SUPFAM" id="SSF103190">
    <property type="entry name" value="Sensory domain-like"/>
    <property type="match status" value="1"/>
</dbReference>
<dbReference type="RefSeq" id="WP_111438252.1">
    <property type="nucleotide sequence ID" value="NZ_QKZI01000001.1"/>
</dbReference>
<evidence type="ECO:0000256" key="4">
    <source>
        <dbReference type="ARBA" id="ARBA00022989"/>
    </source>
</evidence>
<proteinExistence type="predicted"/>
<dbReference type="InterPro" id="IPR043128">
    <property type="entry name" value="Rev_trsase/Diguanyl_cyclase"/>
</dbReference>
<dbReference type="InterPro" id="IPR000160">
    <property type="entry name" value="GGDEF_dom"/>
</dbReference>
<evidence type="ECO:0000256" key="5">
    <source>
        <dbReference type="ARBA" id="ARBA00023136"/>
    </source>
</evidence>
<comment type="subcellular location">
    <subcellularLocation>
        <location evidence="1">Cell membrane</location>
        <topology evidence="1">Multi-pass membrane protein</topology>
    </subcellularLocation>
</comment>
<keyword evidence="3 6" id="KW-0812">Transmembrane</keyword>
<evidence type="ECO:0000313" key="9">
    <source>
        <dbReference type="Proteomes" id="UP000248646"/>
    </source>
</evidence>
<evidence type="ECO:0000256" key="6">
    <source>
        <dbReference type="SAM" id="Phobius"/>
    </source>
</evidence>
<evidence type="ECO:0000256" key="1">
    <source>
        <dbReference type="ARBA" id="ARBA00004651"/>
    </source>
</evidence>
<dbReference type="PANTHER" id="PTHR45138">
    <property type="entry name" value="REGULATORY COMPONENTS OF SENSORY TRANSDUCTION SYSTEM"/>
    <property type="match status" value="1"/>
</dbReference>
<evidence type="ECO:0000256" key="3">
    <source>
        <dbReference type="ARBA" id="ARBA00022692"/>
    </source>
</evidence>
<dbReference type="GO" id="GO:0005886">
    <property type="term" value="C:plasma membrane"/>
    <property type="evidence" value="ECO:0007669"/>
    <property type="project" value="UniProtKB-SubCell"/>
</dbReference>
<dbReference type="InterPro" id="IPR029787">
    <property type="entry name" value="Nucleotide_cyclase"/>
</dbReference>
<dbReference type="PROSITE" id="PS50887">
    <property type="entry name" value="GGDEF"/>
    <property type="match status" value="1"/>
</dbReference>
<dbReference type="CDD" id="cd12912">
    <property type="entry name" value="PDC2_MCP_like"/>
    <property type="match status" value="1"/>
</dbReference>
<dbReference type="AlphaFoldDB" id="A0A2W7PH49"/>
<dbReference type="EMBL" id="QKZI01000001">
    <property type="protein sequence ID" value="PZX07616.1"/>
    <property type="molecule type" value="Genomic_DNA"/>
</dbReference>
<dbReference type="CDD" id="cd18773">
    <property type="entry name" value="PDC1_HK_sensor"/>
    <property type="match status" value="1"/>
</dbReference>
<dbReference type="Proteomes" id="UP000248646">
    <property type="component" value="Unassembled WGS sequence"/>
</dbReference>
<keyword evidence="4 6" id="KW-1133">Transmembrane helix</keyword>
<organism evidence="8 9">
    <name type="scientific">Psychrobacillus insolitus</name>
    <dbReference type="NCBI Taxonomy" id="1461"/>
    <lineage>
        <taxon>Bacteria</taxon>
        <taxon>Bacillati</taxon>
        <taxon>Bacillota</taxon>
        <taxon>Bacilli</taxon>
        <taxon>Bacillales</taxon>
        <taxon>Bacillaceae</taxon>
        <taxon>Psychrobacillus</taxon>
    </lineage>
</organism>
<dbReference type="Gene3D" id="3.30.450.20">
    <property type="entry name" value="PAS domain"/>
    <property type="match status" value="1"/>
</dbReference>
<dbReference type="SUPFAM" id="SSF55073">
    <property type="entry name" value="Nucleotide cyclase"/>
    <property type="match status" value="1"/>
</dbReference>
<dbReference type="InterPro" id="IPR029151">
    <property type="entry name" value="Sensor-like_sf"/>
</dbReference>
<evidence type="ECO:0000259" key="7">
    <source>
        <dbReference type="PROSITE" id="PS50887"/>
    </source>
</evidence>
<dbReference type="Gene3D" id="3.30.70.270">
    <property type="match status" value="1"/>
</dbReference>
<dbReference type="GO" id="GO:1902201">
    <property type="term" value="P:negative regulation of bacterial-type flagellum-dependent cell motility"/>
    <property type="evidence" value="ECO:0007669"/>
    <property type="project" value="TreeGrafter"/>
</dbReference>
<dbReference type="SMART" id="SM00267">
    <property type="entry name" value="GGDEF"/>
    <property type="match status" value="1"/>
</dbReference>
<feature type="domain" description="GGDEF" evidence="7">
    <location>
        <begin position="385"/>
        <end position="515"/>
    </location>
</feature>
<dbReference type="GO" id="GO:0052621">
    <property type="term" value="F:diguanylate cyclase activity"/>
    <property type="evidence" value="ECO:0007669"/>
    <property type="project" value="TreeGrafter"/>
</dbReference>
<protein>
    <submittedName>
        <fullName evidence="8">Diguanylate cyclase (GGDEF)-like protein</fullName>
    </submittedName>
</protein>
<feature type="transmembrane region" description="Helical" evidence="6">
    <location>
        <begin position="7"/>
        <end position="31"/>
    </location>
</feature>
<dbReference type="OrthoDB" id="9759607at2"/>
<dbReference type="NCBIfam" id="TIGR00254">
    <property type="entry name" value="GGDEF"/>
    <property type="match status" value="1"/>
</dbReference>
<accession>A0A2W7PH49</accession>
<name>A0A2W7PH49_9BACI</name>
<dbReference type="Pfam" id="PF02743">
    <property type="entry name" value="dCache_1"/>
    <property type="match status" value="1"/>
</dbReference>
<keyword evidence="9" id="KW-1185">Reference proteome</keyword>
<dbReference type="Pfam" id="PF00990">
    <property type="entry name" value="GGDEF"/>
    <property type="match status" value="1"/>
</dbReference>
<evidence type="ECO:0000256" key="2">
    <source>
        <dbReference type="ARBA" id="ARBA00022475"/>
    </source>
</evidence>
<dbReference type="PANTHER" id="PTHR45138:SF9">
    <property type="entry name" value="DIGUANYLATE CYCLASE DGCM-RELATED"/>
    <property type="match status" value="1"/>
</dbReference>
<sequence length="516" mass="57876">MKKPLRFWILSLITFTMLGILGSTLLSSYLVTKDRLIENSLENNKVYAQKLAQLSSEAFSSMQTNLDARKTDVMNNFQYTSSLTTILDQILISGKYFNSVSVIDSTGLVLATSPNVGIAGNIIESYGVREALSKKESLITSPYYAATGRLLILVSTPLFNDENEYMGMLNGTIYLHEENFIHNVLSKHYAEDGSYVFVVDKKGILIYHPDSSRIGEIVTENPVVQKLLNKEDGSLEVVNTKGKHMLAGYNYIESSGWGIVSQTPFESSLTSLNAIMLKMFLNALPLGAFFFILAFVLSGKLASPLKKLAMDTLHSTDDKERMEELIIPPLYFEAKQLTETIENYRKKQQARVDIFKELSLTDPLTGLRNRRYSELLFEDLLNQHESFSIILIDIDHFKSVNDEFGHSAGDNVLIFLTEKMLEVMRDKDVCIRLGGEEFAIILPKTDLEAAYKLAEILRGNVESSIPPTNKLITISTGVGEHNSEQESLTDFIQRVDLALYKAKSSGRNKSIISIHQ</sequence>
<feature type="transmembrane region" description="Helical" evidence="6">
    <location>
        <begin position="275"/>
        <end position="297"/>
    </location>
</feature>
<dbReference type="InterPro" id="IPR033479">
    <property type="entry name" value="dCache_1"/>
</dbReference>
<reference evidence="8 9" key="1">
    <citation type="submission" date="2018-06" db="EMBL/GenBank/DDBJ databases">
        <title>Genomic Encyclopedia of Type Strains, Phase IV (KMG-IV): sequencing the most valuable type-strain genomes for metagenomic binning, comparative biology and taxonomic classification.</title>
        <authorList>
            <person name="Goeker M."/>
        </authorList>
    </citation>
    <scope>NUCLEOTIDE SEQUENCE [LARGE SCALE GENOMIC DNA]</scope>
    <source>
        <strain evidence="8 9">DSM 5</strain>
    </source>
</reference>
<gene>
    <name evidence="8" type="ORF">C7437_101736</name>
</gene>
<dbReference type="CDD" id="cd01949">
    <property type="entry name" value="GGDEF"/>
    <property type="match status" value="1"/>
</dbReference>
<dbReference type="GO" id="GO:0043709">
    <property type="term" value="P:cell adhesion involved in single-species biofilm formation"/>
    <property type="evidence" value="ECO:0007669"/>
    <property type="project" value="TreeGrafter"/>
</dbReference>
<evidence type="ECO:0000313" key="8">
    <source>
        <dbReference type="EMBL" id="PZX07616.1"/>
    </source>
</evidence>
<keyword evidence="2" id="KW-1003">Cell membrane</keyword>
<comment type="caution">
    <text evidence="8">The sequence shown here is derived from an EMBL/GenBank/DDBJ whole genome shotgun (WGS) entry which is preliminary data.</text>
</comment>